<dbReference type="OrthoDB" id="155998at2"/>
<reference evidence="1 2" key="1">
    <citation type="submission" date="2016-11" db="EMBL/GenBank/DDBJ databases">
        <authorList>
            <person name="Jaros S."/>
            <person name="Januszkiewicz K."/>
            <person name="Wedrychowicz H."/>
        </authorList>
    </citation>
    <scope>NUCLEOTIDE SEQUENCE [LARGE SCALE GENOMIC DNA]</scope>
    <source>
        <strain evidence="1 2">DSM 16917</strain>
    </source>
</reference>
<dbReference type="SUPFAM" id="SSF46785">
    <property type="entry name" value="Winged helix' DNA-binding domain"/>
    <property type="match status" value="1"/>
</dbReference>
<dbReference type="AlphaFoldDB" id="A0A1M5YVG7"/>
<evidence type="ECO:0000313" key="1">
    <source>
        <dbReference type="EMBL" id="SHI16077.1"/>
    </source>
</evidence>
<dbReference type="STRING" id="299255.SAMN02745129_4523"/>
<dbReference type="InterPro" id="IPR036388">
    <property type="entry name" value="WH-like_DNA-bd_sf"/>
</dbReference>
<protein>
    <submittedName>
        <fullName evidence="1">Predicted transcriptional regulator, ArsR family</fullName>
    </submittedName>
</protein>
<organism evidence="1 2">
    <name type="scientific">Ferrimonas marina</name>
    <dbReference type="NCBI Taxonomy" id="299255"/>
    <lineage>
        <taxon>Bacteria</taxon>
        <taxon>Pseudomonadati</taxon>
        <taxon>Pseudomonadota</taxon>
        <taxon>Gammaproteobacteria</taxon>
        <taxon>Alteromonadales</taxon>
        <taxon>Ferrimonadaceae</taxon>
        <taxon>Ferrimonas</taxon>
    </lineage>
</organism>
<dbReference type="InterPro" id="IPR036390">
    <property type="entry name" value="WH_DNA-bd_sf"/>
</dbReference>
<dbReference type="RefSeq" id="WP_067664871.1">
    <property type="nucleotide sequence ID" value="NZ_FQXG01000008.1"/>
</dbReference>
<keyword evidence="2" id="KW-1185">Reference proteome</keyword>
<sequence length="207" mass="23295">MSAAIQKILFLLKQKGPTPLQPIADALSMTTMGARGHLKRLEQDTLVAFEDRSQGPGRPARHWFLTEAGHQRFGDRHPDLTLQLLDSLEATLGTEGMSALLLHRQAQQQQQYQTELGQLEGEERLQALATLRHQEGYMARLEPQGEGWLLIEDHCPICAAAKRCQGFCQGELELFRLLLAPQWQVDRTEHLLSEGQRCCYSIKPSSA</sequence>
<gene>
    <name evidence="1" type="ORF">SAMN02745129_4523</name>
</gene>
<accession>A0A1M5YVG7</accession>
<proteinExistence type="predicted"/>
<dbReference type="Proteomes" id="UP000184268">
    <property type="component" value="Unassembled WGS sequence"/>
</dbReference>
<dbReference type="EMBL" id="FQXG01000008">
    <property type="protein sequence ID" value="SHI16077.1"/>
    <property type="molecule type" value="Genomic_DNA"/>
</dbReference>
<evidence type="ECO:0000313" key="2">
    <source>
        <dbReference type="Proteomes" id="UP000184268"/>
    </source>
</evidence>
<name>A0A1M5YVG7_9GAMM</name>
<dbReference type="Gene3D" id="1.10.10.10">
    <property type="entry name" value="Winged helix-like DNA-binding domain superfamily/Winged helix DNA-binding domain"/>
    <property type="match status" value="1"/>
</dbReference>